<dbReference type="InterPro" id="IPR023430">
    <property type="entry name" value="Pept_HybD-like_dom_sf"/>
</dbReference>
<name>A0A9E2BFP8_PSYF1</name>
<sequence length="89" mass="9841">MDSSVEEDVPDIFFKEINPEVRGPGFSHTLSPSTILTLAKQLYGSSAKGYILSIKGFDFDLGEGLTPMTEILTRQAIEKITHLVKNWIG</sequence>
<dbReference type="EMBL" id="QLTW01000020">
    <property type="protein sequence ID" value="MBT9144743.1"/>
    <property type="molecule type" value="Genomic_DNA"/>
</dbReference>
<gene>
    <name evidence="1" type="ORF">DDT42_00591</name>
</gene>
<evidence type="ECO:0000313" key="1">
    <source>
        <dbReference type="EMBL" id="MBT9144743.1"/>
    </source>
</evidence>
<dbReference type="Gene3D" id="3.40.50.1450">
    <property type="entry name" value="HybD-like"/>
    <property type="match status" value="1"/>
</dbReference>
<accession>A0A9E2BFP8</accession>
<protein>
    <submittedName>
        <fullName evidence="1">Uncharacterized protein</fullName>
    </submittedName>
</protein>
<dbReference type="AlphaFoldDB" id="A0A9E2BFP8"/>
<dbReference type="Proteomes" id="UP000811545">
    <property type="component" value="Unassembled WGS sequence"/>
</dbReference>
<proteinExistence type="predicted"/>
<dbReference type="SUPFAM" id="SSF53163">
    <property type="entry name" value="HybD-like"/>
    <property type="match status" value="1"/>
</dbReference>
<reference evidence="1 2" key="1">
    <citation type="journal article" date="2021" name="bioRxiv">
        <title>Unique metabolic strategies in Hadean analogues reveal hints for primordial physiology.</title>
        <authorList>
            <person name="Nobu M.K."/>
            <person name="Nakai R."/>
            <person name="Tamazawa S."/>
            <person name="Mori H."/>
            <person name="Toyoda A."/>
            <person name="Ijiri A."/>
            <person name="Suzuki S."/>
            <person name="Kurokawa K."/>
            <person name="Kamagata Y."/>
            <person name="Tamaki H."/>
        </authorList>
    </citation>
    <scope>NUCLEOTIDE SEQUENCE [LARGE SCALE GENOMIC DNA]</scope>
    <source>
        <strain evidence="1">BS525</strain>
    </source>
</reference>
<organism evidence="1 2">
    <name type="scientific">Psychracetigena formicireducens</name>
    <dbReference type="NCBI Taxonomy" id="2986056"/>
    <lineage>
        <taxon>Bacteria</taxon>
        <taxon>Bacillati</taxon>
        <taxon>Candidatus Lithacetigenota</taxon>
        <taxon>Candidatus Psychracetigena</taxon>
    </lineage>
</organism>
<evidence type="ECO:0000313" key="2">
    <source>
        <dbReference type="Proteomes" id="UP000811545"/>
    </source>
</evidence>
<comment type="caution">
    <text evidence="1">The sequence shown here is derived from an EMBL/GenBank/DDBJ whole genome shotgun (WGS) entry which is preliminary data.</text>
</comment>